<dbReference type="Proteomes" id="UP000284562">
    <property type="component" value="Unassembled WGS sequence"/>
</dbReference>
<dbReference type="EMBL" id="QRNN01000042">
    <property type="protein sequence ID" value="RHK47792.1"/>
    <property type="molecule type" value="Genomic_DNA"/>
</dbReference>
<accession>A0AA92WJT7</accession>
<proteinExistence type="predicted"/>
<comment type="caution">
    <text evidence="1">The sequence shown here is derived from an EMBL/GenBank/DDBJ whole genome shotgun (WGS) entry which is preliminary data.</text>
</comment>
<evidence type="ECO:0000313" key="2">
    <source>
        <dbReference type="Proteomes" id="UP000284562"/>
    </source>
</evidence>
<reference evidence="1 2" key="1">
    <citation type="submission" date="2018-08" db="EMBL/GenBank/DDBJ databases">
        <title>A genome reference for cultivated species of the human gut microbiota.</title>
        <authorList>
            <person name="Zou Y."/>
            <person name="Xue W."/>
            <person name="Luo G."/>
        </authorList>
    </citation>
    <scope>NUCLEOTIDE SEQUENCE [LARGE SCALE GENOMIC DNA]</scope>
    <source>
        <strain evidence="1 2">AF43-2</strain>
    </source>
</reference>
<dbReference type="AlphaFoldDB" id="A0AA92WJT7"/>
<organism evidence="1 2">
    <name type="scientific">Segatella copri</name>
    <dbReference type="NCBI Taxonomy" id="165179"/>
    <lineage>
        <taxon>Bacteria</taxon>
        <taxon>Pseudomonadati</taxon>
        <taxon>Bacteroidota</taxon>
        <taxon>Bacteroidia</taxon>
        <taxon>Bacteroidales</taxon>
        <taxon>Prevotellaceae</taxon>
        <taxon>Segatella</taxon>
    </lineage>
</organism>
<evidence type="ECO:0000313" key="1">
    <source>
        <dbReference type="EMBL" id="RHK47792.1"/>
    </source>
</evidence>
<name>A0AA92WJT7_9BACT</name>
<gene>
    <name evidence="1" type="ORF">DW064_10430</name>
</gene>
<protein>
    <submittedName>
        <fullName evidence="1">Uncharacterized protein</fullName>
    </submittedName>
</protein>
<sequence length="65" mass="7845">MQSARQAWTYLLCRKVKIIIWNKQRFWGFFLVVYQKMSSFVLENLLFFDGIIREREIGVNGKLKS</sequence>